<organism evidence="4 5">
    <name type="scientific">Pseudoponticoccus marisrubri</name>
    <dbReference type="NCBI Taxonomy" id="1685382"/>
    <lineage>
        <taxon>Bacteria</taxon>
        <taxon>Pseudomonadati</taxon>
        <taxon>Pseudomonadota</taxon>
        <taxon>Alphaproteobacteria</taxon>
        <taxon>Rhodobacterales</taxon>
        <taxon>Roseobacteraceae</taxon>
        <taxon>Pseudoponticoccus</taxon>
    </lineage>
</organism>
<dbReference type="InterPro" id="IPR016032">
    <property type="entry name" value="Sig_transdc_resp-reg_C-effctor"/>
</dbReference>
<evidence type="ECO:0000256" key="1">
    <source>
        <dbReference type="ARBA" id="ARBA00023125"/>
    </source>
</evidence>
<dbReference type="InterPro" id="IPR001867">
    <property type="entry name" value="OmpR/PhoB-type_DNA-bd"/>
</dbReference>
<dbReference type="InterPro" id="IPR036388">
    <property type="entry name" value="WH-like_DNA-bd_sf"/>
</dbReference>
<dbReference type="InterPro" id="IPR029058">
    <property type="entry name" value="AB_hydrolase_fold"/>
</dbReference>
<keyword evidence="1 2" id="KW-0238">DNA-binding</keyword>
<proteinExistence type="predicted"/>
<dbReference type="GO" id="GO:0003677">
    <property type="term" value="F:DNA binding"/>
    <property type="evidence" value="ECO:0007669"/>
    <property type="project" value="UniProtKB-UniRule"/>
</dbReference>
<feature type="domain" description="OmpR/PhoB-type" evidence="3">
    <location>
        <begin position="1"/>
        <end position="98"/>
    </location>
</feature>
<dbReference type="STRING" id="1685382.AVJ23_18835"/>
<dbReference type="Pfam" id="PF00561">
    <property type="entry name" value="Abhydrolase_1"/>
    <property type="match status" value="1"/>
</dbReference>
<dbReference type="SMART" id="SM00862">
    <property type="entry name" value="Trans_reg_C"/>
    <property type="match status" value="1"/>
</dbReference>
<dbReference type="SUPFAM" id="SSF53474">
    <property type="entry name" value="alpha/beta-Hydrolases"/>
    <property type="match status" value="1"/>
</dbReference>
<evidence type="ECO:0000313" key="5">
    <source>
        <dbReference type="Proteomes" id="UP000054396"/>
    </source>
</evidence>
<dbReference type="GO" id="GO:0000160">
    <property type="term" value="P:phosphorelay signal transduction system"/>
    <property type="evidence" value="ECO:0007669"/>
    <property type="project" value="InterPro"/>
</dbReference>
<evidence type="ECO:0000259" key="3">
    <source>
        <dbReference type="PROSITE" id="PS51755"/>
    </source>
</evidence>
<dbReference type="EMBL" id="LPXO01000016">
    <property type="protein sequence ID" value="KUF09136.1"/>
    <property type="molecule type" value="Genomic_DNA"/>
</dbReference>
<comment type="caution">
    <text evidence="4">The sequence shown here is derived from an EMBL/GenBank/DDBJ whole genome shotgun (WGS) entry which is preliminary data.</text>
</comment>
<dbReference type="OrthoDB" id="7267294at2"/>
<dbReference type="Proteomes" id="UP000054396">
    <property type="component" value="Unassembled WGS sequence"/>
</dbReference>
<dbReference type="InterPro" id="IPR050471">
    <property type="entry name" value="AB_hydrolase"/>
</dbReference>
<dbReference type="RefSeq" id="WP_058863781.1">
    <property type="nucleotide sequence ID" value="NZ_LPXO01000016.1"/>
</dbReference>
<gene>
    <name evidence="4" type="ORF">AVJ23_18835</name>
</gene>
<sequence length="400" mass="42807">MILTFAECRLDCDALTLTRDGAPVPVEPQVFDLVRLLAESPGRVVTRDEIIARVWGGRIVSDSAISARIAAARKAVGDDGKRQAVIRTVARRGLQMAVPVDRDAPEAPAPVTPPRVRYARNAAGQMIAYTVTGDGPPVLNVSFFARAVEREWQVPSRRLLLEALAARHRLVCYDEIGAGLSTRGMEGVSIDSKAGEIRAVADAAGLERFAIMAESGGAQQAIAFAAAWPERVTALVLSGGYADGRLRRGTADSDFVRAMIHEGWSPGSVAISRAYLTAYCPDGPFEAAAEVAQMMQEATHRADMLYQRDLSNGASVAHLLDRITCPTLVIHARGDMVHPLAEGQKLAAGIRRAELHVLESGNHLPLAGSEGIRPYLDQITGFLAAHAGDAAPTGAWPQDW</sequence>
<name>A0A0W7WES3_9RHOB</name>
<dbReference type="GO" id="GO:0006355">
    <property type="term" value="P:regulation of DNA-templated transcription"/>
    <property type="evidence" value="ECO:0007669"/>
    <property type="project" value="InterPro"/>
</dbReference>
<evidence type="ECO:0000256" key="2">
    <source>
        <dbReference type="PROSITE-ProRule" id="PRU01091"/>
    </source>
</evidence>
<dbReference type="PANTHER" id="PTHR43433:SF8">
    <property type="entry name" value="BIFUNCTIONAL LIPASE_ADENYLATE CYCLASE LIPJ"/>
    <property type="match status" value="1"/>
</dbReference>
<dbReference type="SUPFAM" id="SSF46894">
    <property type="entry name" value="C-terminal effector domain of the bipartite response regulators"/>
    <property type="match status" value="1"/>
</dbReference>
<accession>A0A0W7WES3</accession>
<dbReference type="InterPro" id="IPR000073">
    <property type="entry name" value="AB_hydrolase_1"/>
</dbReference>
<evidence type="ECO:0000313" key="4">
    <source>
        <dbReference type="EMBL" id="KUF09136.1"/>
    </source>
</evidence>
<keyword evidence="5" id="KW-1185">Reference proteome</keyword>
<feature type="DNA-binding region" description="OmpR/PhoB-type" evidence="2">
    <location>
        <begin position="1"/>
        <end position="98"/>
    </location>
</feature>
<dbReference type="PANTHER" id="PTHR43433">
    <property type="entry name" value="HYDROLASE, ALPHA/BETA FOLD FAMILY PROTEIN"/>
    <property type="match status" value="1"/>
</dbReference>
<protein>
    <recommendedName>
        <fullName evidence="3">OmpR/PhoB-type domain-containing protein</fullName>
    </recommendedName>
</protein>
<dbReference type="Gene3D" id="1.10.10.10">
    <property type="entry name" value="Winged helix-like DNA-binding domain superfamily/Winged helix DNA-binding domain"/>
    <property type="match status" value="1"/>
</dbReference>
<dbReference type="Pfam" id="PF00486">
    <property type="entry name" value="Trans_reg_C"/>
    <property type="match status" value="1"/>
</dbReference>
<reference evidence="4 5" key="1">
    <citation type="submission" date="2015-12" db="EMBL/GenBank/DDBJ databases">
        <authorList>
            <person name="Shamseldin A."/>
            <person name="Moawad H."/>
            <person name="Abd El-Rahim W.M."/>
            <person name="Sadowsky M.J."/>
        </authorList>
    </citation>
    <scope>NUCLEOTIDE SEQUENCE [LARGE SCALE GENOMIC DNA]</scope>
    <source>
        <strain evidence="4 5">SJ5A-1</strain>
    </source>
</reference>
<dbReference type="PROSITE" id="PS51755">
    <property type="entry name" value="OMPR_PHOB"/>
    <property type="match status" value="1"/>
</dbReference>
<dbReference type="Gene3D" id="3.40.50.1820">
    <property type="entry name" value="alpha/beta hydrolase"/>
    <property type="match status" value="1"/>
</dbReference>
<dbReference type="CDD" id="cd00383">
    <property type="entry name" value="trans_reg_C"/>
    <property type="match status" value="1"/>
</dbReference>
<dbReference type="AlphaFoldDB" id="A0A0W7WES3"/>
<dbReference type="PRINTS" id="PR00111">
    <property type="entry name" value="ABHYDROLASE"/>
</dbReference>